<dbReference type="Proteomes" id="UP000005396">
    <property type="component" value="Unassembled WGS sequence"/>
</dbReference>
<protein>
    <submittedName>
        <fullName evidence="1">Uncharacterized protein</fullName>
    </submittedName>
</protein>
<evidence type="ECO:0000313" key="1">
    <source>
        <dbReference type="EMBL" id="EDP16956.1"/>
    </source>
</evidence>
<dbReference type="PaxDb" id="411902-CLOBOL_02870"/>
<organism evidence="1 2">
    <name type="scientific">Enterocloster bolteae (strain ATCC BAA-613 / DSM 15670 / CCUG 46953 / JCM 12243 / WAL 16351)</name>
    <name type="common">Clostridium bolteae</name>
    <dbReference type="NCBI Taxonomy" id="411902"/>
    <lineage>
        <taxon>Bacteria</taxon>
        <taxon>Bacillati</taxon>
        <taxon>Bacillota</taxon>
        <taxon>Clostridia</taxon>
        <taxon>Lachnospirales</taxon>
        <taxon>Lachnospiraceae</taxon>
        <taxon>Enterocloster</taxon>
    </lineage>
</organism>
<gene>
    <name evidence="1" type="ORF">CLOBOL_02870</name>
</gene>
<sequence>MFRFFDMRDDSVWYQAWAPELPGGGLGAPPSAAL</sequence>
<proteinExistence type="predicted"/>
<reference evidence="1 2" key="2">
    <citation type="submission" date="2007-09" db="EMBL/GenBank/DDBJ databases">
        <title>Draft genome sequence of Clostridium bolteae (ATCC BAA-613).</title>
        <authorList>
            <person name="Sudarsanam P."/>
            <person name="Ley R."/>
            <person name="Guruge J."/>
            <person name="Turnbaugh P.J."/>
            <person name="Mahowald M."/>
            <person name="Liep D."/>
            <person name="Gordon J."/>
        </authorList>
    </citation>
    <scope>NUCLEOTIDE SEQUENCE [LARGE SCALE GENOMIC DNA]</scope>
    <source>
        <strain evidence="2">ATCC BAA-613 / DSM 15670 / CCUG 46953 / JCM 12243 / WAL 16351</strain>
    </source>
</reference>
<dbReference type="HOGENOM" id="CLU_3372952_0_0_9"/>
<comment type="caution">
    <text evidence="1">The sequence shown here is derived from an EMBL/GenBank/DDBJ whole genome shotgun (WGS) entry which is preliminary data.</text>
</comment>
<dbReference type="AlphaFoldDB" id="A8RQY9"/>
<accession>A8RQY9</accession>
<evidence type="ECO:0000313" key="2">
    <source>
        <dbReference type="Proteomes" id="UP000005396"/>
    </source>
</evidence>
<name>A8RQY9_ENTBW</name>
<dbReference type="EMBL" id="ABCC02000026">
    <property type="protein sequence ID" value="EDP16956.1"/>
    <property type="molecule type" value="Genomic_DNA"/>
</dbReference>
<reference evidence="1 2" key="1">
    <citation type="submission" date="2007-08" db="EMBL/GenBank/DDBJ databases">
        <authorList>
            <person name="Fulton L."/>
            <person name="Clifton S."/>
            <person name="Fulton B."/>
            <person name="Xu J."/>
            <person name="Minx P."/>
            <person name="Pepin K.H."/>
            <person name="Johnson M."/>
            <person name="Thiruvilangam P."/>
            <person name="Bhonagiri V."/>
            <person name="Nash W.E."/>
            <person name="Mardis E.R."/>
            <person name="Wilson R.K."/>
        </authorList>
    </citation>
    <scope>NUCLEOTIDE SEQUENCE [LARGE SCALE GENOMIC DNA]</scope>
    <source>
        <strain evidence="2">ATCC BAA-613 / DSM 15670 / CCUG 46953 / JCM 12243 / WAL 16351</strain>
    </source>
</reference>